<protein>
    <recommendedName>
        <fullName evidence="3">IDEAL domain-containing protein</fullName>
    </recommendedName>
</protein>
<sequence>MTLSKKGSRKIVVDEEEYRWIISATSKGRIVLITEHGQEKGQRIEVYIESDINEFWVEFPYVDDLNLKIVKPKEVAVIITKAIEQGWRSKEKGAPIVFDWFENKLVKR</sequence>
<gene>
    <name evidence="1" type="ORF">OB236_15565</name>
</gene>
<dbReference type="EMBL" id="JAOQIO010000055">
    <property type="protein sequence ID" value="MCU6793522.1"/>
    <property type="molecule type" value="Genomic_DNA"/>
</dbReference>
<dbReference type="RefSeq" id="WP_262684792.1">
    <property type="nucleotide sequence ID" value="NZ_JAOQIO010000055.1"/>
</dbReference>
<evidence type="ECO:0000313" key="1">
    <source>
        <dbReference type="EMBL" id="MCU6793522.1"/>
    </source>
</evidence>
<comment type="caution">
    <text evidence="1">The sequence shown here is derived from an EMBL/GenBank/DDBJ whole genome shotgun (WGS) entry which is preliminary data.</text>
</comment>
<accession>A0ABT2UFZ4</accession>
<evidence type="ECO:0008006" key="3">
    <source>
        <dbReference type="Google" id="ProtNLM"/>
    </source>
</evidence>
<organism evidence="1 2">
    <name type="scientific">Paenibacillus baimaensis</name>
    <dbReference type="NCBI Taxonomy" id="2982185"/>
    <lineage>
        <taxon>Bacteria</taxon>
        <taxon>Bacillati</taxon>
        <taxon>Bacillota</taxon>
        <taxon>Bacilli</taxon>
        <taxon>Bacillales</taxon>
        <taxon>Paenibacillaceae</taxon>
        <taxon>Paenibacillus</taxon>
    </lineage>
</organism>
<reference evidence="1 2" key="1">
    <citation type="submission" date="2022-09" db="EMBL/GenBank/DDBJ databases">
        <authorList>
            <person name="Han X.L."/>
            <person name="Wang Q."/>
            <person name="Lu T."/>
        </authorList>
    </citation>
    <scope>NUCLEOTIDE SEQUENCE [LARGE SCALE GENOMIC DNA]</scope>
    <source>
        <strain evidence="1 2">WQ 127069</strain>
    </source>
</reference>
<dbReference type="Proteomes" id="UP001652445">
    <property type="component" value="Unassembled WGS sequence"/>
</dbReference>
<name>A0ABT2UFZ4_9BACL</name>
<evidence type="ECO:0000313" key="2">
    <source>
        <dbReference type="Proteomes" id="UP001652445"/>
    </source>
</evidence>
<proteinExistence type="predicted"/>
<keyword evidence="2" id="KW-1185">Reference proteome</keyword>